<reference evidence="1 2" key="1">
    <citation type="submission" date="2019-12" db="EMBL/GenBank/DDBJ databases">
        <authorList>
            <person name="Alioto T."/>
            <person name="Alioto T."/>
            <person name="Gomez Garrido J."/>
        </authorList>
    </citation>
    <scope>NUCLEOTIDE SEQUENCE [LARGE SCALE GENOMIC DNA]</scope>
</reference>
<dbReference type="EMBL" id="CACTIH010003637">
    <property type="protein sequence ID" value="CAA2979950.1"/>
    <property type="molecule type" value="Genomic_DNA"/>
</dbReference>
<comment type="caution">
    <text evidence="1">The sequence shown here is derived from an EMBL/GenBank/DDBJ whole genome shotgun (WGS) entry which is preliminary data.</text>
</comment>
<gene>
    <name evidence="1" type="ORF">OLEA9_A043342</name>
</gene>
<keyword evidence="2" id="KW-1185">Reference proteome</keyword>
<dbReference type="Proteomes" id="UP000594638">
    <property type="component" value="Unassembled WGS sequence"/>
</dbReference>
<dbReference type="PANTHER" id="PTHR13304">
    <property type="entry name" value="GLYCOSYLPHOSPHATIDYLINOSITOL ANCHOR ATTACHMENT 1 PROTEIN"/>
    <property type="match status" value="1"/>
</dbReference>
<sequence>MFASIYNPVEDEKGTVPENYNCLSFGVNIVGIIRAPCGDGKEAIVLITPYNYLKITRGEALSLGSAYAMFSLFSRVTWLSNDIIWLTADSRHGEYTAVASWMRDFHAASFGDLMHSETCAVTALVIKVADRSTEFEKDALTMYAEASNGQMPNLDLINVVSYLAVHGQGY</sequence>
<dbReference type="Pfam" id="PF04114">
    <property type="entry name" value="Gaa1"/>
    <property type="match status" value="1"/>
</dbReference>
<accession>A0A8S0RL59</accession>
<dbReference type="AlphaFoldDB" id="A0A8S0RL59"/>
<dbReference type="GO" id="GO:0016255">
    <property type="term" value="P:attachment of GPI anchor to protein"/>
    <property type="evidence" value="ECO:0007669"/>
    <property type="project" value="TreeGrafter"/>
</dbReference>
<organism evidence="1 2">
    <name type="scientific">Olea europaea subsp. europaea</name>
    <dbReference type="NCBI Taxonomy" id="158383"/>
    <lineage>
        <taxon>Eukaryota</taxon>
        <taxon>Viridiplantae</taxon>
        <taxon>Streptophyta</taxon>
        <taxon>Embryophyta</taxon>
        <taxon>Tracheophyta</taxon>
        <taxon>Spermatophyta</taxon>
        <taxon>Magnoliopsida</taxon>
        <taxon>eudicotyledons</taxon>
        <taxon>Gunneridae</taxon>
        <taxon>Pentapetalae</taxon>
        <taxon>asterids</taxon>
        <taxon>lamiids</taxon>
        <taxon>Lamiales</taxon>
        <taxon>Oleaceae</taxon>
        <taxon>Oleeae</taxon>
        <taxon>Olea</taxon>
    </lineage>
</organism>
<evidence type="ECO:0000313" key="2">
    <source>
        <dbReference type="Proteomes" id="UP000594638"/>
    </source>
</evidence>
<name>A0A8S0RL59_OLEEU</name>
<dbReference type="GO" id="GO:0042765">
    <property type="term" value="C:GPI-anchor transamidase complex"/>
    <property type="evidence" value="ECO:0007669"/>
    <property type="project" value="InterPro"/>
</dbReference>
<dbReference type="PANTHER" id="PTHR13304:SF0">
    <property type="entry name" value="GLYCOSYLPHOSPHATIDYLINOSITOL ANCHOR ATTACHMENT 1 PROTEIN"/>
    <property type="match status" value="1"/>
</dbReference>
<dbReference type="Gramene" id="OE9A043342T1">
    <property type="protein sequence ID" value="OE9A043342C1"/>
    <property type="gene ID" value="OE9A043342"/>
</dbReference>
<dbReference type="OrthoDB" id="445301at2759"/>
<proteinExistence type="predicted"/>
<dbReference type="InterPro" id="IPR007246">
    <property type="entry name" value="Gaa1"/>
</dbReference>
<evidence type="ECO:0000313" key="1">
    <source>
        <dbReference type="EMBL" id="CAA2979950.1"/>
    </source>
</evidence>
<protein>
    <submittedName>
        <fullName evidence="1">Glycosylphosphatidylinositol anchor attachment 1</fullName>
    </submittedName>
</protein>